<evidence type="ECO:0000313" key="7">
    <source>
        <dbReference type="Proteomes" id="UP000323506"/>
    </source>
</evidence>
<evidence type="ECO:0000256" key="1">
    <source>
        <dbReference type="ARBA" id="ARBA00008239"/>
    </source>
</evidence>
<proteinExistence type="inferred from homology"/>
<dbReference type="GO" id="GO:0005524">
    <property type="term" value="F:ATP binding"/>
    <property type="evidence" value="ECO:0007669"/>
    <property type="project" value="UniProtKB-KW"/>
</dbReference>
<keyword evidence="5" id="KW-1133">Transmembrane helix</keyword>
<keyword evidence="2" id="KW-0547">Nucleotide-binding</keyword>
<evidence type="ECO:0000256" key="4">
    <source>
        <dbReference type="ARBA" id="ARBA00023186"/>
    </source>
</evidence>
<comment type="similarity">
    <text evidence="1">Belongs to the heat shock protein 90 family.</text>
</comment>
<dbReference type="GO" id="GO:0140662">
    <property type="term" value="F:ATP-dependent protein folding chaperone"/>
    <property type="evidence" value="ECO:0007669"/>
    <property type="project" value="InterPro"/>
</dbReference>
<evidence type="ECO:0000313" key="6">
    <source>
        <dbReference type="EMBL" id="TYH30555.1"/>
    </source>
</evidence>
<keyword evidence="5" id="KW-0812">Transmembrane</keyword>
<evidence type="ECO:0000256" key="5">
    <source>
        <dbReference type="SAM" id="Phobius"/>
    </source>
</evidence>
<gene>
    <name evidence="6" type="ORF">ES288_A01G104900v1</name>
</gene>
<dbReference type="InterPro" id="IPR036890">
    <property type="entry name" value="HATPase_C_sf"/>
</dbReference>
<feature type="transmembrane region" description="Helical" evidence="5">
    <location>
        <begin position="103"/>
        <end position="122"/>
    </location>
</feature>
<evidence type="ECO:0000256" key="2">
    <source>
        <dbReference type="ARBA" id="ARBA00022741"/>
    </source>
</evidence>
<dbReference type="AlphaFoldDB" id="A0A5D2HJT6"/>
<sequence length="124" mass="14174">MVRCEASAVAEKKAEETSGEKIEYQAEENKDLGADNGLIGQFGVGFYSAFLVAEKVVVSTKRPKSDKQYVWEAVADNSYVIREETDPENLLVRGTQITLYFRVLYLFILFPFLHPILMYLHLYV</sequence>
<dbReference type="InterPro" id="IPR001404">
    <property type="entry name" value="Hsp90_fam"/>
</dbReference>
<dbReference type="GO" id="GO:0051082">
    <property type="term" value="F:unfolded protein binding"/>
    <property type="evidence" value="ECO:0007669"/>
    <property type="project" value="InterPro"/>
</dbReference>
<dbReference type="Proteomes" id="UP000323506">
    <property type="component" value="Chromosome A01"/>
</dbReference>
<evidence type="ECO:0000256" key="3">
    <source>
        <dbReference type="ARBA" id="ARBA00022840"/>
    </source>
</evidence>
<dbReference type="PRINTS" id="PR00775">
    <property type="entry name" value="HEATSHOCK90"/>
</dbReference>
<organism evidence="6 7">
    <name type="scientific">Gossypium darwinii</name>
    <name type="common">Darwin's cotton</name>
    <name type="synonym">Gossypium barbadense var. darwinii</name>
    <dbReference type="NCBI Taxonomy" id="34276"/>
    <lineage>
        <taxon>Eukaryota</taxon>
        <taxon>Viridiplantae</taxon>
        <taxon>Streptophyta</taxon>
        <taxon>Embryophyta</taxon>
        <taxon>Tracheophyta</taxon>
        <taxon>Spermatophyta</taxon>
        <taxon>Magnoliopsida</taxon>
        <taxon>eudicotyledons</taxon>
        <taxon>Gunneridae</taxon>
        <taxon>Pentapetalae</taxon>
        <taxon>rosids</taxon>
        <taxon>malvids</taxon>
        <taxon>Malvales</taxon>
        <taxon>Malvaceae</taxon>
        <taxon>Malvoideae</taxon>
        <taxon>Gossypium</taxon>
    </lineage>
</organism>
<keyword evidence="5" id="KW-0472">Membrane</keyword>
<accession>A0A5D2HJT6</accession>
<keyword evidence="4" id="KW-0143">Chaperone</keyword>
<dbReference type="SUPFAM" id="SSF55874">
    <property type="entry name" value="ATPase domain of HSP90 chaperone/DNA topoisomerase II/histidine kinase"/>
    <property type="match status" value="1"/>
</dbReference>
<dbReference type="EMBL" id="CM017688">
    <property type="protein sequence ID" value="TYH30555.1"/>
    <property type="molecule type" value="Genomic_DNA"/>
</dbReference>
<evidence type="ECO:0008006" key="8">
    <source>
        <dbReference type="Google" id="ProtNLM"/>
    </source>
</evidence>
<reference evidence="6 7" key="1">
    <citation type="submission" date="2019-06" db="EMBL/GenBank/DDBJ databases">
        <title>WGS assembly of Gossypium darwinii.</title>
        <authorList>
            <person name="Chen Z.J."/>
            <person name="Sreedasyam A."/>
            <person name="Ando A."/>
            <person name="Song Q."/>
            <person name="De L."/>
            <person name="Hulse-Kemp A."/>
            <person name="Ding M."/>
            <person name="Ye W."/>
            <person name="Kirkbride R."/>
            <person name="Jenkins J."/>
            <person name="Plott C."/>
            <person name="Lovell J."/>
            <person name="Lin Y.-M."/>
            <person name="Vaughn R."/>
            <person name="Liu B."/>
            <person name="Li W."/>
            <person name="Simpson S."/>
            <person name="Scheffler B."/>
            <person name="Saski C."/>
            <person name="Grover C."/>
            <person name="Hu G."/>
            <person name="Conover J."/>
            <person name="Carlson J."/>
            <person name="Shu S."/>
            <person name="Boston L."/>
            <person name="Williams M."/>
            <person name="Peterson D."/>
            <person name="Mcgee K."/>
            <person name="Jones D."/>
            <person name="Wendel J."/>
            <person name="Stelly D."/>
            <person name="Grimwood J."/>
            <person name="Schmutz J."/>
        </authorList>
    </citation>
    <scope>NUCLEOTIDE SEQUENCE [LARGE SCALE GENOMIC DNA]</scope>
    <source>
        <strain evidence="6">1808015.09</strain>
    </source>
</reference>
<protein>
    <recommendedName>
        <fullName evidence="8">Histidine kinase/HSP90-like ATPase domain-containing protein</fullName>
    </recommendedName>
</protein>
<dbReference type="Gene3D" id="3.30.565.10">
    <property type="entry name" value="Histidine kinase-like ATPase, C-terminal domain"/>
    <property type="match status" value="1"/>
</dbReference>
<keyword evidence="3" id="KW-0067">ATP-binding</keyword>
<dbReference type="InterPro" id="IPR020575">
    <property type="entry name" value="Hsp90_N"/>
</dbReference>
<dbReference type="GO" id="GO:0016887">
    <property type="term" value="F:ATP hydrolysis activity"/>
    <property type="evidence" value="ECO:0007669"/>
    <property type="project" value="InterPro"/>
</dbReference>
<name>A0A5D2HJT6_GOSDA</name>
<dbReference type="PANTHER" id="PTHR11528">
    <property type="entry name" value="HEAT SHOCK PROTEIN 90 FAMILY MEMBER"/>
    <property type="match status" value="1"/>
</dbReference>
<keyword evidence="7" id="KW-1185">Reference proteome</keyword>